<dbReference type="Gene3D" id="1.10.238.10">
    <property type="entry name" value="EF-hand"/>
    <property type="match status" value="1"/>
</dbReference>
<dbReference type="PANTHER" id="PTHR11935">
    <property type="entry name" value="BETA LACTAMASE DOMAIN"/>
    <property type="match status" value="1"/>
</dbReference>
<dbReference type="Proteomes" id="UP001244207">
    <property type="component" value="Unassembled WGS sequence"/>
</dbReference>
<comment type="cofactor">
    <cofactor evidence="2">
        <name>Zn(2+)</name>
        <dbReference type="ChEBI" id="CHEBI:29105"/>
    </cofactor>
</comment>
<dbReference type="InterPro" id="IPR001279">
    <property type="entry name" value="Metallo-B-lactamas"/>
</dbReference>
<evidence type="ECO:0000256" key="7">
    <source>
        <dbReference type="ARBA" id="ARBA00022801"/>
    </source>
</evidence>
<keyword evidence="13" id="KW-1185">Reference proteome</keyword>
<dbReference type="SUPFAM" id="SSF56281">
    <property type="entry name" value="Metallo-hydrolase/oxidoreductase"/>
    <property type="match status" value="1"/>
</dbReference>
<dbReference type="Pfam" id="PF16123">
    <property type="entry name" value="HAGH_C"/>
    <property type="match status" value="1"/>
</dbReference>
<comment type="catalytic activity">
    <reaction evidence="1">
        <text>an S-(2-hydroxyacyl)glutathione + H2O = a 2-hydroxy carboxylate + glutathione + H(+)</text>
        <dbReference type="Rhea" id="RHEA:21864"/>
        <dbReference type="ChEBI" id="CHEBI:15377"/>
        <dbReference type="ChEBI" id="CHEBI:15378"/>
        <dbReference type="ChEBI" id="CHEBI:57925"/>
        <dbReference type="ChEBI" id="CHEBI:58896"/>
        <dbReference type="ChEBI" id="CHEBI:71261"/>
        <dbReference type="EC" id="3.1.2.6"/>
    </reaction>
</comment>
<feature type="region of interest" description="Disordered" evidence="10">
    <location>
        <begin position="252"/>
        <end position="275"/>
    </location>
</feature>
<evidence type="ECO:0000256" key="10">
    <source>
        <dbReference type="SAM" id="MobiDB-lite"/>
    </source>
</evidence>
<name>A0AAD9D1R8_GLOAC</name>
<feature type="domain" description="Metallo-beta-lactamase" evidence="11">
    <location>
        <begin position="308"/>
        <end position="473"/>
    </location>
</feature>
<keyword evidence="8" id="KW-0862">Zinc</keyword>
<dbReference type="GeneID" id="85394966"/>
<dbReference type="InterPro" id="IPR007174">
    <property type="entry name" value="Las1"/>
</dbReference>
<dbReference type="Pfam" id="PF00753">
    <property type="entry name" value="Lactamase_B"/>
    <property type="match status" value="2"/>
</dbReference>
<proteinExistence type="inferred from homology"/>
<evidence type="ECO:0000256" key="5">
    <source>
        <dbReference type="ARBA" id="ARBA00011917"/>
    </source>
</evidence>
<evidence type="ECO:0000256" key="1">
    <source>
        <dbReference type="ARBA" id="ARBA00001623"/>
    </source>
</evidence>
<protein>
    <recommendedName>
        <fullName evidence="5">hydroxyacylglutathione hydrolase</fullName>
        <ecNumber evidence="5">3.1.2.6</ecNumber>
    </recommendedName>
    <alternativeName>
        <fullName evidence="9">Glyoxalase II</fullName>
    </alternativeName>
</protein>
<dbReference type="GO" id="GO:0004519">
    <property type="term" value="F:endonuclease activity"/>
    <property type="evidence" value="ECO:0007669"/>
    <property type="project" value="InterPro"/>
</dbReference>
<dbReference type="SMART" id="SM00849">
    <property type="entry name" value="Lactamase_B"/>
    <property type="match status" value="1"/>
</dbReference>
<dbReference type="InterPro" id="IPR011992">
    <property type="entry name" value="EF-hand-dom_pair"/>
</dbReference>
<dbReference type="AlphaFoldDB" id="A0AAD9D1R8"/>
<evidence type="ECO:0000256" key="4">
    <source>
        <dbReference type="ARBA" id="ARBA00006759"/>
    </source>
</evidence>
<keyword evidence="6" id="KW-0479">Metal-binding</keyword>
<dbReference type="GO" id="GO:0090730">
    <property type="term" value="C:Las1 complex"/>
    <property type="evidence" value="ECO:0007669"/>
    <property type="project" value="InterPro"/>
</dbReference>
<dbReference type="GO" id="GO:0046872">
    <property type="term" value="F:metal ion binding"/>
    <property type="evidence" value="ECO:0007669"/>
    <property type="project" value="UniProtKB-KW"/>
</dbReference>
<comment type="caution">
    <text evidence="12">The sequence shown here is derived from an EMBL/GenBank/DDBJ whole genome shotgun (WGS) entry which is preliminary data.</text>
</comment>
<dbReference type="Pfam" id="PF04031">
    <property type="entry name" value="Las1"/>
    <property type="match status" value="1"/>
</dbReference>
<keyword evidence="7" id="KW-0378">Hydrolase</keyword>
<dbReference type="InterPro" id="IPR032282">
    <property type="entry name" value="HAGH_C"/>
</dbReference>
<dbReference type="GO" id="GO:0004416">
    <property type="term" value="F:hydroxyacylglutathione hydrolase activity"/>
    <property type="evidence" value="ECO:0007669"/>
    <property type="project" value="UniProtKB-EC"/>
</dbReference>
<accession>A0AAD9D1R8</accession>
<reference evidence="12" key="1">
    <citation type="submission" date="2021-12" db="EMBL/GenBank/DDBJ databases">
        <title>Comparative genomics, transcriptomics and evolutionary studies reveal genomic signatures of adaptation to plant cell wall in hemibiotrophic fungi.</title>
        <authorList>
            <consortium name="DOE Joint Genome Institute"/>
            <person name="Baroncelli R."/>
            <person name="Diaz J.F."/>
            <person name="Benocci T."/>
            <person name="Peng M."/>
            <person name="Battaglia E."/>
            <person name="Haridas S."/>
            <person name="Andreopoulos W."/>
            <person name="Labutti K."/>
            <person name="Pangilinan J."/>
            <person name="Floch G.L."/>
            <person name="Makela M.R."/>
            <person name="Henrissat B."/>
            <person name="Grigoriev I.V."/>
            <person name="Crouch J.A."/>
            <person name="De Vries R.P."/>
            <person name="Sukno S.A."/>
            <person name="Thon M.R."/>
        </authorList>
    </citation>
    <scope>NUCLEOTIDE SEQUENCE</scope>
    <source>
        <strain evidence="12">CBS 112980</strain>
    </source>
</reference>
<evidence type="ECO:0000256" key="8">
    <source>
        <dbReference type="ARBA" id="ARBA00022833"/>
    </source>
</evidence>
<organism evidence="12 13">
    <name type="scientific">Glomerella acutata</name>
    <name type="common">Colletotrichum acutatum</name>
    <dbReference type="NCBI Taxonomy" id="27357"/>
    <lineage>
        <taxon>Eukaryota</taxon>
        <taxon>Fungi</taxon>
        <taxon>Dikarya</taxon>
        <taxon>Ascomycota</taxon>
        <taxon>Pezizomycotina</taxon>
        <taxon>Sordariomycetes</taxon>
        <taxon>Hypocreomycetidae</taxon>
        <taxon>Glomerellales</taxon>
        <taxon>Glomerellaceae</taxon>
        <taxon>Colletotrichum</taxon>
        <taxon>Colletotrichum acutatum species complex</taxon>
    </lineage>
</organism>
<evidence type="ECO:0000259" key="11">
    <source>
        <dbReference type="SMART" id="SM00849"/>
    </source>
</evidence>
<evidence type="ECO:0000256" key="9">
    <source>
        <dbReference type="ARBA" id="ARBA00031044"/>
    </source>
</evidence>
<dbReference type="EMBL" id="JAHMHS010000009">
    <property type="protein sequence ID" value="KAK1729941.1"/>
    <property type="molecule type" value="Genomic_DNA"/>
</dbReference>
<dbReference type="EC" id="3.1.2.6" evidence="5"/>
<dbReference type="InterPro" id="IPR035680">
    <property type="entry name" value="Clx_II_MBL"/>
</dbReference>
<evidence type="ECO:0000256" key="6">
    <source>
        <dbReference type="ARBA" id="ARBA00022723"/>
    </source>
</evidence>
<dbReference type="GO" id="GO:0006364">
    <property type="term" value="P:rRNA processing"/>
    <property type="evidence" value="ECO:0007669"/>
    <property type="project" value="InterPro"/>
</dbReference>
<evidence type="ECO:0000256" key="2">
    <source>
        <dbReference type="ARBA" id="ARBA00001947"/>
    </source>
</evidence>
<dbReference type="PANTHER" id="PTHR11935:SF94">
    <property type="entry name" value="TENZING NORGAY, ISOFORM C"/>
    <property type="match status" value="1"/>
</dbReference>
<dbReference type="SUPFAM" id="SSF47473">
    <property type="entry name" value="EF-hand"/>
    <property type="match status" value="1"/>
</dbReference>
<feature type="region of interest" description="Disordered" evidence="10">
    <location>
        <begin position="556"/>
        <end position="605"/>
    </location>
</feature>
<evidence type="ECO:0000313" key="13">
    <source>
        <dbReference type="Proteomes" id="UP001244207"/>
    </source>
</evidence>
<evidence type="ECO:0000256" key="3">
    <source>
        <dbReference type="ARBA" id="ARBA00004963"/>
    </source>
</evidence>
<feature type="region of interest" description="Disordered" evidence="10">
    <location>
        <begin position="27"/>
        <end position="54"/>
    </location>
</feature>
<evidence type="ECO:0000313" key="12">
    <source>
        <dbReference type="EMBL" id="KAK1729941.1"/>
    </source>
</evidence>
<comment type="similarity">
    <text evidence="4">Belongs to the metallo-beta-lactamase superfamily. Glyoxalase II family.</text>
</comment>
<dbReference type="CDD" id="cd07723">
    <property type="entry name" value="hydroxyacylglutathione_hydrolase_MBL-fold"/>
    <property type="match status" value="1"/>
</dbReference>
<dbReference type="RefSeq" id="XP_060369996.1">
    <property type="nucleotide sequence ID" value="XM_060511067.1"/>
</dbReference>
<dbReference type="Gene3D" id="3.60.15.10">
    <property type="entry name" value="Ribonuclease Z/Hydroxyacylglutathione hydrolase-like"/>
    <property type="match status" value="1"/>
</dbReference>
<gene>
    <name evidence="12" type="ORF">BDZ83DRAFT_662146</name>
</gene>
<feature type="compositionally biased region" description="Low complexity" evidence="10">
    <location>
        <begin position="27"/>
        <end position="50"/>
    </location>
</feature>
<sequence length="781" mass="85617">MVQYILTPWRDRRELLKVRQQFYPAAPASSAPAPAAPPTSTNTNKTTPSSDQHHAVARVSMWMQRGNCPHMVESTALLTAAILSDAESKGGAGTYAVRAAYAAAFSRFVTGLLDGHQDKQRKLSMYSVAKTIGLPATFVELRHQATHETLPSLAKLRSAARKALVWIWEYYWQHLGPNEVVSQAPERTAPVRREVVVAFLEEQDAGRRAEMRKWIDGLDEGRLLATLEKIVQAPPSEAVMLAAQQLSEDITRKGQADGQGEMEEDAASESVGTGWAKFEGTWKPRPIGLTLTNAMHIQSIPMWVGSSNNYAYLVKDDKTNDAVIIDPANPSEVTPVLQKAIKSGEINLTAIVNTHHHWDHAGGNKKLQGELGLDKLPIIGGKDCEGVTRMPGHGESFKIGEGIAVKALHTPCHTQDSICWFMQDGDQKVVFTGDTLFISGCGKFFEGNAEEMHSALNKTLASLPDDTVVFPGHEYTKSNVKFAASVLQNEAIQKLQAFAENNKETQGKFTIGDEKKHNVFMRVEDPEIQRVTGESEPVSVMNKLREMKNNFKAATTLCLRNSQPPKLTPNPKPAKRKPPTSKPSTSTTDVPRPRASKLAKEHNISAHEEREIREAFSLFAEPLKGYSKEGVIPTSDVRSCLVALGIPPSSRDEQAEFVEILDPEGEGFVAYEPFFAVCALKYHQREERGGGEARRREVEEAFGLFTGAGAGAGGSSASASAGQRDVITIADLKRVAAVLREDVKDEVLRDMILEANGGAGVGKGVRRDEFEEVMRRAGVWR</sequence>
<comment type="pathway">
    <text evidence="3">Secondary metabolite metabolism; methylglyoxal degradation; (R)-lactate from methylglyoxal: step 2/2.</text>
</comment>
<dbReference type="InterPro" id="IPR036866">
    <property type="entry name" value="RibonucZ/Hydroxyglut_hydro"/>
</dbReference>